<dbReference type="GO" id="GO:0016779">
    <property type="term" value="F:nucleotidyltransferase activity"/>
    <property type="evidence" value="ECO:0007669"/>
    <property type="project" value="UniProtKB-KW"/>
</dbReference>
<name>A0A815QYL8_ADIRI</name>
<dbReference type="Proteomes" id="UP000663828">
    <property type="component" value="Unassembled WGS sequence"/>
</dbReference>
<keyword evidence="3 6" id="KW-0808">Transferase</keyword>
<organism evidence="8 9">
    <name type="scientific">Adineta ricciae</name>
    <name type="common">Rotifer</name>
    <dbReference type="NCBI Taxonomy" id="249248"/>
    <lineage>
        <taxon>Eukaryota</taxon>
        <taxon>Metazoa</taxon>
        <taxon>Spiralia</taxon>
        <taxon>Gnathifera</taxon>
        <taxon>Rotifera</taxon>
        <taxon>Eurotatoria</taxon>
        <taxon>Bdelloidea</taxon>
        <taxon>Adinetida</taxon>
        <taxon>Adinetidae</taxon>
        <taxon>Adineta</taxon>
    </lineage>
</organism>
<comment type="catalytic activity">
    <reaction evidence="5 6">
        <text>L-arginyl-[protein] + NAD(+) = N(omega)-(ADP-D-ribosyl)-L-arginyl-[protein] + nicotinamide + H(+)</text>
        <dbReference type="Rhea" id="RHEA:19149"/>
        <dbReference type="Rhea" id="RHEA-COMP:10532"/>
        <dbReference type="Rhea" id="RHEA-COMP:15087"/>
        <dbReference type="ChEBI" id="CHEBI:15378"/>
        <dbReference type="ChEBI" id="CHEBI:17154"/>
        <dbReference type="ChEBI" id="CHEBI:29965"/>
        <dbReference type="ChEBI" id="CHEBI:57540"/>
        <dbReference type="ChEBI" id="CHEBI:142554"/>
        <dbReference type="EC" id="2.4.2.31"/>
    </reaction>
</comment>
<evidence type="ECO:0000313" key="9">
    <source>
        <dbReference type="Proteomes" id="UP000663828"/>
    </source>
</evidence>
<dbReference type="SUPFAM" id="SSF56399">
    <property type="entry name" value="ADP-ribosylation"/>
    <property type="match status" value="1"/>
</dbReference>
<dbReference type="EMBL" id="CAJNOJ010000073">
    <property type="protein sequence ID" value="CAF1035472.1"/>
    <property type="molecule type" value="Genomic_DNA"/>
</dbReference>
<reference evidence="8" key="1">
    <citation type="submission" date="2021-02" db="EMBL/GenBank/DDBJ databases">
        <authorList>
            <person name="Nowell W R."/>
        </authorList>
    </citation>
    <scope>NUCLEOTIDE SEQUENCE</scope>
</reference>
<evidence type="ECO:0000256" key="3">
    <source>
        <dbReference type="ARBA" id="ARBA00022679"/>
    </source>
</evidence>
<dbReference type="InterPro" id="IPR000768">
    <property type="entry name" value="ART"/>
</dbReference>
<sequence>MATTDNVNRRLLASIRDEPERMLQPISGYEQEPLVSLERACQPLEHLFDNNELKQNIFIAKTNSTQPKDGLSADESASIHLYTMEWSVHENSLYAVLNRTLRLTDRNKLRPWFKYLKLFLTAFFKLPQTGHITIYRGVPDDLRHLYQEGKRVTWWSVSSCTTSLKVLESPYYVGTSGVRTMFHIETGSGKIIRAHSYYQHEDEILLPPGLYLEIVSNFSPAPGLYMIQLREIQPPYKMLAVPFDLKPKIEDNHKTSSQASVVKKVSQTTTPSNNSLYSTWKLACHGYACATCGFCRDWFWRSHGSVGKIYRRHTNAKCTLQNYSCGRGYYYYHGGYRLCECADNI</sequence>
<evidence type="ECO:0000256" key="1">
    <source>
        <dbReference type="ARBA" id="ARBA00009558"/>
    </source>
</evidence>
<protein>
    <recommendedName>
        <fullName evidence="6">NAD(P)(+)--arginine ADP-ribosyltransferase</fullName>
        <ecNumber evidence="6">2.4.2.31</ecNumber>
    </recommendedName>
    <alternativeName>
        <fullName evidence="6">Mono(ADP-ribosyl)transferase</fullName>
    </alternativeName>
</protein>
<evidence type="ECO:0000256" key="6">
    <source>
        <dbReference type="RuleBase" id="RU361228"/>
    </source>
</evidence>
<evidence type="ECO:0000313" key="7">
    <source>
        <dbReference type="EMBL" id="CAF1035472.1"/>
    </source>
</evidence>
<keyword evidence="6" id="KW-0521">NADP</keyword>
<dbReference type="Proteomes" id="UP000663852">
    <property type="component" value="Unassembled WGS sequence"/>
</dbReference>
<dbReference type="EC" id="2.4.2.31" evidence="6"/>
<dbReference type="Gene3D" id="3.90.176.10">
    <property type="entry name" value="Toxin ADP-ribosyltransferase, Chain A, domain 1"/>
    <property type="match status" value="1"/>
</dbReference>
<dbReference type="GO" id="GO:0106274">
    <property type="term" value="F:NAD+-protein-arginine ADP-ribosyltransferase activity"/>
    <property type="evidence" value="ECO:0007669"/>
    <property type="project" value="UniProtKB-EC"/>
</dbReference>
<gene>
    <name evidence="7" type="ORF">EDS130_LOCUS16635</name>
    <name evidence="8" type="ORF">XAT740_LOCUS37928</name>
</gene>
<proteinExistence type="inferred from homology"/>
<keyword evidence="4" id="KW-0548">Nucleotidyltransferase</keyword>
<dbReference type="Pfam" id="PF01129">
    <property type="entry name" value="ART"/>
    <property type="match status" value="1"/>
</dbReference>
<comment type="caution">
    <text evidence="8">The sequence shown here is derived from an EMBL/GenBank/DDBJ whole genome shotgun (WGS) entry which is preliminary data.</text>
</comment>
<keyword evidence="9" id="KW-1185">Reference proteome</keyword>
<dbReference type="AlphaFoldDB" id="A0A815QYL8"/>
<evidence type="ECO:0000256" key="4">
    <source>
        <dbReference type="ARBA" id="ARBA00022695"/>
    </source>
</evidence>
<evidence type="ECO:0000313" key="8">
    <source>
        <dbReference type="EMBL" id="CAF1470123.1"/>
    </source>
</evidence>
<keyword evidence="6" id="KW-0520">NAD</keyword>
<evidence type="ECO:0000256" key="5">
    <source>
        <dbReference type="ARBA" id="ARBA00047597"/>
    </source>
</evidence>
<comment type="similarity">
    <text evidence="1 6">Belongs to the Arg-specific ADP-ribosyltransferase family.</text>
</comment>
<accession>A0A815QYL8</accession>
<dbReference type="PROSITE" id="PS51996">
    <property type="entry name" value="TR_MART"/>
    <property type="match status" value="1"/>
</dbReference>
<evidence type="ECO:0000256" key="2">
    <source>
        <dbReference type="ARBA" id="ARBA00022676"/>
    </source>
</evidence>
<dbReference type="OrthoDB" id="423533at2759"/>
<dbReference type="EMBL" id="CAJNOR010004040">
    <property type="protein sequence ID" value="CAF1470123.1"/>
    <property type="molecule type" value="Genomic_DNA"/>
</dbReference>
<keyword evidence="2 6" id="KW-0328">Glycosyltransferase</keyword>